<accession>Q6YUA0</accession>
<protein>
    <submittedName>
        <fullName evidence="2">Uncharacterized protein</fullName>
    </submittedName>
</protein>
<reference evidence="2" key="1">
    <citation type="submission" date="2002-11" db="EMBL/GenBank/DDBJ databases">
        <title>Oryza sativa nipponbare(GA3) genomic DNA, chromosome 2, BAC clone:B1370C05.</title>
        <authorList>
            <person name="Sasaki T."/>
            <person name="Matsumoto T."/>
            <person name="Katayose Y."/>
        </authorList>
    </citation>
    <scope>NUCLEOTIDE SEQUENCE</scope>
</reference>
<sequence length="100" mass="11032">MAVWAEITLKPWGQHGELGTGKTRVEVDVRRREQRGARVHPGARAQGQRVGAATCWCLEVDVERGETRQRSRPGVARQHGTMGEFEAEVEVEPADDIGGD</sequence>
<reference evidence="3" key="3">
    <citation type="journal article" date="2006" name="Plant J.">
        <title>Sequencing and characterization of telomere and subtelomere regions on rice chromosomes 1S, 2S, 2L, 6L, 7S, 7L and 8S.</title>
        <authorList>
            <person name="Mizuno H."/>
            <person name="Wu J."/>
            <person name="Kanamori H."/>
            <person name="Fujisawa M."/>
            <person name="Namiki N."/>
            <person name="Saji S."/>
            <person name="Katagiri S."/>
            <person name="Katayose Y."/>
            <person name="Sasaki T."/>
            <person name="Matsumoto T."/>
        </authorList>
    </citation>
    <scope>NUCLEOTIDE SEQUENCE</scope>
</reference>
<feature type="region of interest" description="Disordered" evidence="1">
    <location>
        <begin position="67"/>
        <end position="100"/>
    </location>
</feature>
<organism evidence="2 4">
    <name type="scientific">Oryza sativa subsp. japonica</name>
    <name type="common">Rice</name>
    <dbReference type="NCBI Taxonomy" id="39947"/>
    <lineage>
        <taxon>Eukaryota</taxon>
        <taxon>Viridiplantae</taxon>
        <taxon>Streptophyta</taxon>
        <taxon>Embryophyta</taxon>
        <taxon>Tracheophyta</taxon>
        <taxon>Spermatophyta</taxon>
        <taxon>Magnoliopsida</taxon>
        <taxon>Liliopsida</taxon>
        <taxon>Poales</taxon>
        <taxon>Poaceae</taxon>
        <taxon>BOP clade</taxon>
        <taxon>Oryzoideae</taxon>
        <taxon>Oryzeae</taxon>
        <taxon>Oryzinae</taxon>
        <taxon>Oryza</taxon>
        <taxon>Oryza sativa</taxon>
    </lineage>
</organism>
<proteinExistence type="predicted"/>
<dbReference type="AlphaFoldDB" id="Q6YUA0"/>
<name>Q6YUA0_ORYSJ</name>
<evidence type="ECO:0000313" key="2">
    <source>
        <dbReference type="EMBL" id="BAD08178.1"/>
    </source>
</evidence>
<reference evidence="4" key="2">
    <citation type="journal article" date="2005" name="Nature">
        <title>The map-based sequence of the rice genome.</title>
        <authorList>
            <consortium name="International rice genome sequencing project (IRGSP)"/>
            <person name="Matsumoto T."/>
            <person name="Wu J."/>
            <person name="Kanamori H."/>
            <person name="Katayose Y."/>
            <person name="Fujisawa M."/>
            <person name="Namiki N."/>
            <person name="Mizuno H."/>
            <person name="Yamamoto K."/>
            <person name="Antonio B.A."/>
            <person name="Baba T."/>
            <person name="Sakata K."/>
            <person name="Nagamura Y."/>
            <person name="Aoki H."/>
            <person name="Arikawa K."/>
            <person name="Arita K."/>
            <person name="Bito T."/>
            <person name="Chiden Y."/>
            <person name="Fujitsuka N."/>
            <person name="Fukunaka R."/>
            <person name="Hamada M."/>
            <person name="Harada C."/>
            <person name="Hayashi A."/>
            <person name="Hijishita S."/>
            <person name="Honda M."/>
            <person name="Hosokawa S."/>
            <person name="Ichikawa Y."/>
            <person name="Idonuma A."/>
            <person name="Iijima M."/>
            <person name="Ikeda M."/>
            <person name="Ikeno M."/>
            <person name="Ito K."/>
            <person name="Ito S."/>
            <person name="Ito T."/>
            <person name="Ito Y."/>
            <person name="Ito Y."/>
            <person name="Iwabuchi A."/>
            <person name="Kamiya K."/>
            <person name="Karasawa W."/>
            <person name="Kurita K."/>
            <person name="Katagiri S."/>
            <person name="Kikuta A."/>
            <person name="Kobayashi H."/>
            <person name="Kobayashi N."/>
            <person name="Machita K."/>
            <person name="Maehara T."/>
            <person name="Masukawa M."/>
            <person name="Mizubayashi T."/>
            <person name="Mukai Y."/>
            <person name="Nagasaki H."/>
            <person name="Nagata Y."/>
            <person name="Naito S."/>
            <person name="Nakashima M."/>
            <person name="Nakama Y."/>
            <person name="Nakamichi Y."/>
            <person name="Nakamura M."/>
            <person name="Meguro A."/>
            <person name="Negishi M."/>
            <person name="Ohta I."/>
            <person name="Ohta T."/>
            <person name="Okamoto M."/>
            <person name="Ono N."/>
            <person name="Saji S."/>
            <person name="Sakaguchi M."/>
            <person name="Sakai K."/>
            <person name="Shibata M."/>
            <person name="Shimokawa T."/>
            <person name="Song J."/>
            <person name="Takazaki Y."/>
            <person name="Terasawa K."/>
            <person name="Tsugane M."/>
            <person name="Tsuji K."/>
            <person name="Ueda S."/>
            <person name="Waki K."/>
            <person name="Yamagata H."/>
            <person name="Yamamoto M."/>
            <person name="Yamamoto S."/>
            <person name="Yamane H."/>
            <person name="Yoshiki S."/>
            <person name="Yoshihara R."/>
            <person name="Yukawa K."/>
            <person name="Zhong H."/>
            <person name="Yano M."/>
            <person name="Yuan Q."/>
            <person name="Ouyang S."/>
            <person name="Liu J."/>
            <person name="Jones K.M."/>
            <person name="Gansberger K."/>
            <person name="Moffat K."/>
            <person name="Hill J."/>
            <person name="Bera J."/>
            <person name="Fadrosh D."/>
            <person name="Jin S."/>
            <person name="Johri S."/>
            <person name="Kim M."/>
            <person name="Overton L."/>
            <person name="Reardon M."/>
            <person name="Tsitrin T."/>
            <person name="Vuong H."/>
            <person name="Weaver B."/>
            <person name="Ciecko A."/>
            <person name="Tallon L."/>
            <person name="Jackson J."/>
            <person name="Pai G."/>
            <person name="Aken S.V."/>
            <person name="Utterback T."/>
            <person name="Reidmuller S."/>
            <person name="Feldblyum T."/>
            <person name="Hsiao J."/>
            <person name="Zismann V."/>
            <person name="Iobst S."/>
            <person name="de Vazeille A.R."/>
            <person name="Buell C.R."/>
            <person name="Ying K."/>
            <person name="Li Y."/>
            <person name="Lu T."/>
            <person name="Huang Y."/>
            <person name="Zhao Q."/>
            <person name="Feng Q."/>
            <person name="Zhang L."/>
            <person name="Zhu J."/>
            <person name="Weng Q."/>
            <person name="Mu J."/>
            <person name="Lu Y."/>
            <person name="Fan D."/>
            <person name="Liu Y."/>
            <person name="Guan J."/>
            <person name="Zhang Y."/>
            <person name="Yu S."/>
            <person name="Liu X."/>
            <person name="Zhang Y."/>
            <person name="Hong G."/>
            <person name="Han B."/>
            <person name="Choisne N."/>
            <person name="Demange N."/>
            <person name="Orjeda G."/>
            <person name="Samain S."/>
            <person name="Cattolico L."/>
            <person name="Pelletier E."/>
            <person name="Couloux A."/>
            <person name="Segurens B."/>
            <person name="Wincker P."/>
            <person name="D'Hont A."/>
            <person name="Scarpelli C."/>
            <person name="Weissenbach J."/>
            <person name="Salanoubat M."/>
            <person name="Quetier F."/>
            <person name="Yu Y."/>
            <person name="Kim H.R."/>
            <person name="Rambo T."/>
            <person name="Currie J."/>
            <person name="Collura K."/>
            <person name="Luo M."/>
            <person name="Yang T."/>
            <person name="Ammiraju J.S.S."/>
            <person name="Engler F."/>
            <person name="Soderlund C."/>
            <person name="Wing R.A."/>
            <person name="Palmer L.E."/>
            <person name="de la Bastide M."/>
            <person name="Spiegel L."/>
            <person name="Nascimento L."/>
            <person name="Zutavern T."/>
            <person name="O'Shaughnessy A."/>
            <person name="Dike S."/>
            <person name="Dedhia N."/>
            <person name="Preston R."/>
            <person name="Balija V."/>
            <person name="McCombie W.R."/>
            <person name="Chow T."/>
            <person name="Chen H."/>
            <person name="Chung M."/>
            <person name="Chen C."/>
            <person name="Shaw J."/>
            <person name="Wu H."/>
            <person name="Hsiao K."/>
            <person name="Chao Y."/>
            <person name="Chu M."/>
            <person name="Cheng C."/>
            <person name="Hour A."/>
            <person name="Lee P."/>
            <person name="Lin S."/>
            <person name="Lin Y."/>
            <person name="Liou J."/>
            <person name="Liu S."/>
            <person name="Hsing Y."/>
            <person name="Raghuvanshi S."/>
            <person name="Mohanty A."/>
            <person name="Bharti A.K."/>
            <person name="Gaur A."/>
            <person name="Gupta V."/>
            <person name="Kumar D."/>
            <person name="Ravi V."/>
            <person name="Vij S."/>
            <person name="Kapur A."/>
            <person name="Khurana P."/>
            <person name="Khurana P."/>
            <person name="Khurana J.P."/>
            <person name="Tyagi A.K."/>
            <person name="Gaikwad K."/>
            <person name="Singh A."/>
            <person name="Dalal V."/>
            <person name="Srivastava S."/>
            <person name="Dixit A."/>
            <person name="Pal A.K."/>
            <person name="Ghazi I.A."/>
            <person name="Yadav M."/>
            <person name="Pandit A."/>
            <person name="Bhargava A."/>
            <person name="Sureshbabu K."/>
            <person name="Batra K."/>
            <person name="Sharma T.R."/>
            <person name="Mohapatra T."/>
            <person name="Singh N.K."/>
            <person name="Messing J."/>
            <person name="Nelson A.B."/>
            <person name="Fuks G."/>
            <person name="Kavchok S."/>
            <person name="Keizer G."/>
            <person name="Linton E."/>
            <person name="Llaca V."/>
            <person name="Song R."/>
            <person name="Tanyolac B."/>
            <person name="Young S."/>
            <person name="Ho-Il K."/>
            <person name="Hahn J.H."/>
            <person name="Sangsakoo G."/>
            <person name="Vanavichit A."/>
            <person name="de Mattos Luiz.A.T."/>
            <person name="Zimmer P.D."/>
            <person name="Malone G."/>
            <person name="Dellagostin O."/>
            <person name="de Oliveira A.C."/>
            <person name="Bevan M."/>
            <person name="Bancroft I."/>
            <person name="Minx P."/>
            <person name="Cordum H."/>
            <person name="Wilson R."/>
            <person name="Cheng Z."/>
            <person name="Jin W."/>
            <person name="Jiang J."/>
            <person name="Leong S.A."/>
            <person name="Iwama H."/>
            <person name="Gojobori T."/>
            <person name="Itoh T."/>
            <person name="Niimura Y."/>
            <person name="Fujii Y."/>
            <person name="Habara T."/>
            <person name="Sakai H."/>
            <person name="Sato Y."/>
            <person name="Wilson G."/>
            <person name="Kumar K."/>
            <person name="McCouch S."/>
            <person name="Juretic N."/>
            <person name="Hoen D."/>
            <person name="Wright S."/>
            <person name="Bruskiewich R."/>
            <person name="Bureau T."/>
            <person name="Miyao A."/>
            <person name="Hirochika H."/>
            <person name="Nishikawa T."/>
            <person name="Kadowaki K."/>
            <person name="Sugiura M."/>
            <person name="Burr B."/>
            <person name="Sasaki T."/>
        </authorList>
    </citation>
    <scope>NUCLEOTIDE SEQUENCE [LARGE SCALE GENOMIC DNA]</scope>
    <source>
        <strain evidence="4">cv. Nipponbare</strain>
    </source>
</reference>
<evidence type="ECO:0000256" key="1">
    <source>
        <dbReference type="SAM" id="MobiDB-lite"/>
    </source>
</evidence>
<dbReference type="Proteomes" id="UP000000763">
    <property type="component" value="Chromosome 2"/>
</dbReference>
<evidence type="ECO:0000313" key="4">
    <source>
        <dbReference type="Proteomes" id="UP000000763"/>
    </source>
</evidence>
<feature type="compositionally biased region" description="Acidic residues" evidence="1">
    <location>
        <begin position="85"/>
        <end position="100"/>
    </location>
</feature>
<evidence type="ECO:0000313" key="3">
    <source>
        <dbReference type="EMBL" id="BAD38568.1"/>
    </source>
</evidence>
<gene>
    <name evidence="2" type="ORF">B1370C05.3</name>
    <name evidence="3" type="ORF">OSJNOa183H18.5</name>
</gene>
<reference evidence="4" key="4">
    <citation type="journal article" date="2008" name="Nucleic Acids Res.">
        <title>The rice annotation project database (RAP-DB): 2008 update.</title>
        <authorList>
            <consortium name="The rice annotation project (RAP)"/>
        </authorList>
    </citation>
    <scope>GENOME REANNOTATION</scope>
    <source>
        <strain evidence="4">cv. Nipponbare</strain>
    </source>
</reference>
<dbReference type="EMBL" id="AP005873">
    <property type="protein sequence ID" value="BAD08178.1"/>
    <property type="molecule type" value="Genomic_DNA"/>
</dbReference>
<dbReference type="EMBL" id="AP006851">
    <property type="protein sequence ID" value="BAD38568.1"/>
    <property type="molecule type" value="Genomic_DNA"/>
</dbReference>